<keyword evidence="12" id="KW-1185">Reference proteome</keyword>
<dbReference type="AlphaFoldDB" id="A0A7L2ULA0"/>
<evidence type="ECO:0000256" key="6">
    <source>
        <dbReference type="ARBA" id="ARBA00022989"/>
    </source>
</evidence>
<evidence type="ECO:0000256" key="10">
    <source>
        <dbReference type="ARBA" id="ARBA00023319"/>
    </source>
</evidence>
<sequence length="107" mass="12262">LLNVTTWNSSILGYYSCNRDRKVVTTKPIVYRAPETVELEPLPHVAVGEKHKLVCYVAKVAPIRNLTLILWRGGEMLHTETFERQSQDEPAEARVTHYLTAQRRDDG</sequence>
<keyword evidence="7" id="KW-0472">Membrane</keyword>
<evidence type="ECO:0000256" key="2">
    <source>
        <dbReference type="ARBA" id="ARBA00022692"/>
    </source>
</evidence>
<evidence type="ECO:0000256" key="3">
    <source>
        <dbReference type="ARBA" id="ARBA00022729"/>
    </source>
</evidence>
<feature type="non-terminal residue" evidence="11">
    <location>
        <position position="107"/>
    </location>
</feature>
<dbReference type="GO" id="GO:0005178">
    <property type="term" value="F:integrin binding"/>
    <property type="evidence" value="ECO:0007669"/>
    <property type="project" value="InterPro"/>
</dbReference>
<keyword evidence="5" id="KW-0130">Cell adhesion</keyword>
<evidence type="ECO:0000313" key="11">
    <source>
        <dbReference type="EMBL" id="NXS46298.1"/>
    </source>
</evidence>
<gene>
    <name evidence="11" type="primary">Icam4</name>
    <name evidence="11" type="ORF">BALREX_R13003</name>
</gene>
<keyword evidence="10" id="KW-0393">Immunoglobulin domain</keyword>
<dbReference type="GO" id="GO:0005886">
    <property type="term" value="C:plasma membrane"/>
    <property type="evidence" value="ECO:0007669"/>
    <property type="project" value="TreeGrafter"/>
</dbReference>
<evidence type="ECO:0000313" key="12">
    <source>
        <dbReference type="Proteomes" id="UP000528411"/>
    </source>
</evidence>
<dbReference type="EMBL" id="VYZW01040938">
    <property type="protein sequence ID" value="NXS46298.1"/>
    <property type="molecule type" value="Genomic_DNA"/>
</dbReference>
<dbReference type="Proteomes" id="UP000528411">
    <property type="component" value="Unassembled WGS sequence"/>
</dbReference>
<keyword evidence="6" id="KW-1133">Transmembrane helix</keyword>
<dbReference type="InterPro" id="IPR003987">
    <property type="entry name" value="ICAM_VCAM_N"/>
</dbReference>
<reference evidence="11 12" key="1">
    <citation type="submission" date="2019-09" db="EMBL/GenBank/DDBJ databases">
        <title>Bird 10,000 Genomes (B10K) Project - Family phase.</title>
        <authorList>
            <person name="Zhang G."/>
        </authorList>
    </citation>
    <scope>NUCLEOTIDE SEQUENCE [LARGE SCALE GENOMIC DNA]</scope>
    <source>
        <strain evidence="11">B10K-DU-012-56</strain>
    </source>
</reference>
<comment type="caution">
    <text evidence="11">The sequence shown here is derived from an EMBL/GenBank/DDBJ whole genome shotgun (WGS) entry which is preliminary data.</text>
</comment>
<evidence type="ECO:0000256" key="1">
    <source>
        <dbReference type="ARBA" id="ARBA00004479"/>
    </source>
</evidence>
<evidence type="ECO:0000256" key="9">
    <source>
        <dbReference type="ARBA" id="ARBA00023180"/>
    </source>
</evidence>
<evidence type="ECO:0000256" key="5">
    <source>
        <dbReference type="ARBA" id="ARBA00022889"/>
    </source>
</evidence>
<keyword evidence="8" id="KW-1015">Disulfide bond</keyword>
<protein>
    <submittedName>
        <fullName evidence="11">ICAM4 protein</fullName>
    </submittedName>
</protein>
<keyword evidence="4" id="KW-0677">Repeat</keyword>
<proteinExistence type="predicted"/>
<keyword evidence="2" id="KW-0812">Transmembrane</keyword>
<feature type="non-terminal residue" evidence="11">
    <location>
        <position position="1"/>
    </location>
</feature>
<evidence type="ECO:0000256" key="8">
    <source>
        <dbReference type="ARBA" id="ARBA00023157"/>
    </source>
</evidence>
<dbReference type="GO" id="GO:0098609">
    <property type="term" value="P:cell-cell adhesion"/>
    <property type="evidence" value="ECO:0007669"/>
    <property type="project" value="InterPro"/>
</dbReference>
<dbReference type="InterPro" id="IPR013783">
    <property type="entry name" value="Ig-like_fold"/>
</dbReference>
<dbReference type="OrthoDB" id="5843397at2759"/>
<dbReference type="SUPFAM" id="SSF48726">
    <property type="entry name" value="Immunoglobulin"/>
    <property type="match status" value="1"/>
</dbReference>
<dbReference type="PRINTS" id="PR01472">
    <property type="entry name" value="ICAMVCAM1"/>
</dbReference>
<evidence type="ECO:0000256" key="4">
    <source>
        <dbReference type="ARBA" id="ARBA00022737"/>
    </source>
</evidence>
<accession>A0A7L2ULA0</accession>
<dbReference type="PANTHER" id="PTHR13771">
    <property type="entry name" value="INTERCELLULAR ADHESION MOLECULE"/>
    <property type="match status" value="1"/>
</dbReference>
<keyword evidence="3" id="KW-0732">Signal</keyword>
<comment type="subcellular location">
    <subcellularLocation>
        <location evidence="1">Membrane</location>
        <topology evidence="1">Single-pass type I membrane protein</topology>
    </subcellularLocation>
</comment>
<evidence type="ECO:0000256" key="7">
    <source>
        <dbReference type="ARBA" id="ARBA00023136"/>
    </source>
</evidence>
<dbReference type="Gene3D" id="2.60.40.10">
    <property type="entry name" value="Immunoglobulins"/>
    <property type="match status" value="1"/>
</dbReference>
<dbReference type="InterPro" id="IPR047012">
    <property type="entry name" value="ICAM_VCAM"/>
</dbReference>
<organism evidence="11 12">
    <name type="scientific">Balaeniceps rex</name>
    <name type="common">Shoebill</name>
    <dbReference type="NCBI Taxonomy" id="33584"/>
    <lineage>
        <taxon>Eukaryota</taxon>
        <taxon>Metazoa</taxon>
        <taxon>Chordata</taxon>
        <taxon>Craniata</taxon>
        <taxon>Vertebrata</taxon>
        <taxon>Euteleostomi</taxon>
        <taxon>Archelosauria</taxon>
        <taxon>Archosauria</taxon>
        <taxon>Dinosauria</taxon>
        <taxon>Saurischia</taxon>
        <taxon>Theropoda</taxon>
        <taxon>Coelurosauria</taxon>
        <taxon>Aves</taxon>
        <taxon>Neognathae</taxon>
        <taxon>Neoaves</taxon>
        <taxon>Aequornithes</taxon>
        <taxon>Pelecaniformes</taxon>
        <taxon>Balaenicipitidae</taxon>
        <taxon>Balaeniceps</taxon>
    </lineage>
</organism>
<dbReference type="PANTHER" id="PTHR13771:SF9">
    <property type="entry name" value="INTERCELLULAR ADHESION MOLECULE 5"/>
    <property type="match status" value="1"/>
</dbReference>
<keyword evidence="9" id="KW-0325">Glycoprotein</keyword>
<name>A0A7L2ULA0_BALRX</name>
<dbReference type="InterPro" id="IPR036179">
    <property type="entry name" value="Ig-like_dom_sf"/>
</dbReference>